<comment type="caution">
    <text evidence="3">The sequence shown here is derived from an EMBL/GenBank/DDBJ whole genome shotgun (WGS) entry which is preliminary data.</text>
</comment>
<protein>
    <recommendedName>
        <fullName evidence="5">Extra-cytoplasmic solute receptor</fullName>
    </recommendedName>
</protein>
<evidence type="ECO:0000256" key="1">
    <source>
        <dbReference type="ARBA" id="ARBA00006987"/>
    </source>
</evidence>
<dbReference type="AlphaFoldDB" id="H1S8S3"/>
<evidence type="ECO:0000313" key="4">
    <source>
        <dbReference type="Proteomes" id="UP000005808"/>
    </source>
</evidence>
<dbReference type="RefSeq" id="WP_006159827.1">
    <property type="nucleotide sequence ID" value="NZ_AHJE01000053.1"/>
</dbReference>
<gene>
    <name evidence="3" type="ORF">OR16_21973</name>
</gene>
<sequence length="329" mass="34675">MDRIAQQLGRVVATALLCVTAAVAAAAPTDTYPNRPVRVVVPYPVGGGGDTVARPLTLYLSERMGQRIIVDNHGGANGNIGMDMVAKAPNDGYTLALALTSQLAVNQSLYRNLPYDPIKDFEPVSLVASAPYFLVVHPSVPARNLAEFIKLVKANPGKYTYGSSGNGSGPHLSMELLKSMAGLDLVHVPFKGTGPAMPALLAGQVNVMFASYGVASQQIKAGKLRVLAVSTAQRAVSMPDVPTIAEAGVPGYESNVWYALLAPRGTPRPIVTRLSNEIAGLIKDSELRRRFLIDGIVPVGSTPEALGAYITSESSKWAAIVKRSGATID</sequence>
<dbReference type="Gene3D" id="3.40.190.150">
    <property type="entry name" value="Bordetella uptake gene, domain 1"/>
    <property type="match status" value="1"/>
</dbReference>
<evidence type="ECO:0000313" key="3">
    <source>
        <dbReference type="EMBL" id="EHP41115.1"/>
    </source>
</evidence>
<proteinExistence type="inferred from homology"/>
<dbReference type="InterPro" id="IPR042100">
    <property type="entry name" value="Bug_dom1"/>
</dbReference>
<dbReference type="PANTHER" id="PTHR42928">
    <property type="entry name" value="TRICARBOXYLATE-BINDING PROTEIN"/>
    <property type="match status" value="1"/>
</dbReference>
<dbReference type="CDD" id="cd13578">
    <property type="entry name" value="PBP2_Bug27"/>
    <property type="match status" value="1"/>
</dbReference>
<keyword evidence="2" id="KW-0732">Signal</keyword>
<dbReference type="PATRIC" id="fig|1127483.3.peg.4395"/>
<dbReference type="Gene3D" id="3.40.190.10">
    <property type="entry name" value="Periplasmic binding protein-like II"/>
    <property type="match status" value="1"/>
</dbReference>
<dbReference type="InterPro" id="IPR005064">
    <property type="entry name" value="BUG"/>
</dbReference>
<evidence type="ECO:0000256" key="2">
    <source>
        <dbReference type="SAM" id="SignalP"/>
    </source>
</evidence>
<dbReference type="Proteomes" id="UP000005808">
    <property type="component" value="Unassembled WGS sequence"/>
</dbReference>
<comment type="similarity">
    <text evidence="1">Belongs to the UPF0065 (bug) family.</text>
</comment>
<organism evidence="3 4">
    <name type="scientific">Cupriavidus basilensis OR16</name>
    <dbReference type="NCBI Taxonomy" id="1127483"/>
    <lineage>
        <taxon>Bacteria</taxon>
        <taxon>Pseudomonadati</taxon>
        <taxon>Pseudomonadota</taxon>
        <taxon>Betaproteobacteria</taxon>
        <taxon>Burkholderiales</taxon>
        <taxon>Burkholderiaceae</taxon>
        <taxon>Cupriavidus</taxon>
    </lineage>
</organism>
<dbReference type="SUPFAM" id="SSF53850">
    <property type="entry name" value="Periplasmic binding protein-like II"/>
    <property type="match status" value="1"/>
</dbReference>
<reference evidence="3 4" key="1">
    <citation type="journal article" date="2012" name="J. Bacteriol.">
        <title>De Novo Genome Project of Cupriavidus basilensis OR16.</title>
        <authorList>
            <person name="Cserhati M."/>
            <person name="Kriszt B."/>
            <person name="Szoboszlay S."/>
            <person name="Toth A."/>
            <person name="Szabo I."/>
            <person name="Tancsics A."/>
            <person name="Nagy I."/>
            <person name="Horvath B."/>
            <person name="Nagy I."/>
            <person name="Kukolya J."/>
        </authorList>
    </citation>
    <scope>NUCLEOTIDE SEQUENCE [LARGE SCALE GENOMIC DNA]</scope>
    <source>
        <strain evidence="3 4">OR16</strain>
    </source>
</reference>
<evidence type="ECO:0008006" key="5">
    <source>
        <dbReference type="Google" id="ProtNLM"/>
    </source>
</evidence>
<name>H1S8S3_9BURK</name>
<feature type="chain" id="PRO_5003553643" description="Extra-cytoplasmic solute receptor" evidence="2">
    <location>
        <begin position="27"/>
        <end position="329"/>
    </location>
</feature>
<dbReference type="OrthoDB" id="8678477at2"/>
<dbReference type="Pfam" id="PF03401">
    <property type="entry name" value="TctC"/>
    <property type="match status" value="1"/>
</dbReference>
<dbReference type="EMBL" id="AHJE01000053">
    <property type="protein sequence ID" value="EHP41115.1"/>
    <property type="molecule type" value="Genomic_DNA"/>
</dbReference>
<accession>H1S8S3</accession>
<dbReference type="PIRSF" id="PIRSF017082">
    <property type="entry name" value="YflP"/>
    <property type="match status" value="1"/>
</dbReference>
<feature type="signal peptide" evidence="2">
    <location>
        <begin position="1"/>
        <end position="26"/>
    </location>
</feature>
<dbReference type="PANTHER" id="PTHR42928:SF5">
    <property type="entry name" value="BLR1237 PROTEIN"/>
    <property type="match status" value="1"/>
</dbReference>